<reference evidence="1 2" key="1">
    <citation type="submission" date="2017-08" db="EMBL/GenBank/DDBJ databases">
        <title>Reclassification of Bisgaard taxon 37 and 44.</title>
        <authorList>
            <person name="Christensen H."/>
        </authorList>
    </citation>
    <scope>NUCLEOTIDE SEQUENCE [LARGE SCALE GENOMIC DNA]</scope>
    <source>
        <strain evidence="1 2">111</strain>
    </source>
</reference>
<dbReference type="GO" id="GO:0002949">
    <property type="term" value="P:tRNA threonylcarbamoyladenosine modification"/>
    <property type="evidence" value="ECO:0007669"/>
    <property type="project" value="InterPro"/>
</dbReference>
<dbReference type="InterPro" id="IPR043129">
    <property type="entry name" value="ATPase_NBD"/>
</dbReference>
<dbReference type="NCBIfam" id="TIGR03725">
    <property type="entry name" value="T6A_YeaZ"/>
    <property type="match status" value="1"/>
</dbReference>
<dbReference type="RefSeq" id="WP_119530538.1">
    <property type="nucleotide sequence ID" value="NZ_JBHSSP010000006.1"/>
</dbReference>
<dbReference type="InterPro" id="IPR022496">
    <property type="entry name" value="T6A_TsaB"/>
</dbReference>
<sequence length="332" mass="36650">MEILVLDSSFNQMQAAHYAVDNSASTLTGQNYQVLFANSFEKGSQGEKALDLIQAIATNPQAAKLYAEYNYLMFNRGPGSFVGTRISTSLTQGIATVEPQIKIIAASSLQMVAAQIQQLALLLARSQVLPACLSQGDKILVALDANMGESYIACYSWQAPNTTTTEEQAGMSLVLQGSEQLIKAAELETLYQACTANTPTRQTLITEQNYQEKFGISANEQVILVGNAWSKYLPQATTLCQQLSDESIARNAYPVITAFYEQQLLRPVVNENMIRTGEVADTLDDLFALWEELTSLPDCRWQATLLAAKIAQQDFTPRLEIEPTYIRDKVTY</sequence>
<dbReference type="AlphaFoldDB" id="A0A3A1YPV9"/>
<name>A0A3A1YPV9_9GAMM</name>
<dbReference type="EMBL" id="NRJG01000036">
    <property type="protein sequence ID" value="RIY39289.1"/>
    <property type="molecule type" value="Genomic_DNA"/>
</dbReference>
<evidence type="ECO:0000313" key="2">
    <source>
        <dbReference type="Proteomes" id="UP000265916"/>
    </source>
</evidence>
<dbReference type="Proteomes" id="UP000265916">
    <property type="component" value="Unassembled WGS sequence"/>
</dbReference>
<keyword evidence="2" id="KW-1185">Reference proteome</keyword>
<proteinExistence type="predicted"/>
<accession>A0A3A1YPV9</accession>
<evidence type="ECO:0000313" key="1">
    <source>
        <dbReference type="EMBL" id="RIY39289.1"/>
    </source>
</evidence>
<dbReference type="Gene3D" id="3.30.420.40">
    <property type="match status" value="2"/>
</dbReference>
<comment type="caution">
    <text evidence="1">The sequence shown here is derived from an EMBL/GenBank/DDBJ whole genome shotgun (WGS) entry which is preliminary data.</text>
</comment>
<dbReference type="OrthoDB" id="9809995at2"/>
<dbReference type="SUPFAM" id="SSF53067">
    <property type="entry name" value="Actin-like ATPase domain"/>
    <property type="match status" value="1"/>
</dbReference>
<dbReference type="GO" id="GO:0016740">
    <property type="term" value="F:transferase activity"/>
    <property type="evidence" value="ECO:0007669"/>
    <property type="project" value="UniProtKB-KW"/>
</dbReference>
<organism evidence="1 2">
    <name type="scientific">Psittacicella hinzii</name>
    <dbReference type="NCBI Taxonomy" id="2028575"/>
    <lineage>
        <taxon>Bacteria</taxon>
        <taxon>Pseudomonadati</taxon>
        <taxon>Pseudomonadota</taxon>
        <taxon>Gammaproteobacteria</taxon>
        <taxon>Pasteurellales</taxon>
        <taxon>Psittacicellaceae</taxon>
        <taxon>Psittacicella</taxon>
    </lineage>
</organism>
<protein>
    <submittedName>
        <fullName evidence="1">tRNA (Adenosine(37)-N6)-threonylcarbamoyltransferase complex dimerization subunit type 1 TsaB</fullName>
    </submittedName>
</protein>
<gene>
    <name evidence="1" type="primary">tsaB</name>
    <name evidence="1" type="ORF">CKF58_02485</name>
</gene>
<keyword evidence="1" id="KW-0808">Transferase</keyword>